<evidence type="ECO:0000256" key="1">
    <source>
        <dbReference type="ARBA" id="ARBA00022801"/>
    </source>
</evidence>
<comment type="caution">
    <text evidence="3">The sequence shown here is derived from an EMBL/GenBank/DDBJ whole genome shotgun (WGS) entry which is preliminary data.</text>
</comment>
<reference evidence="3 4" key="1">
    <citation type="submission" date="2022-05" db="EMBL/GenBank/DDBJ databases">
        <title>Genome Sequencing of Bee-Associated Microbes.</title>
        <authorList>
            <person name="Dunlap C."/>
        </authorList>
    </citation>
    <scope>NUCLEOTIDE SEQUENCE [LARGE SCALE GENOMIC DNA]</scope>
    <source>
        <strain evidence="3 4">NRRL B-14421</strain>
    </source>
</reference>
<keyword evidence="1 3" id="KW-0378">Hydrolase</keyword>
<name>A0ABT4GAJ8_9BACL</name>
<dbReference type="GO" id="GO:0016787">
    <property type="term" value="F:hydrolase activity"/>
    <property type="evidence" value="ECO:0007669"/>
    <property type="project" value="UniProtKB-KW"/>
</dbReference>
<gene>
    <name evidence="3" type="ORF">M5X19_09955</name>
</gene>
<dbReference type="PANTHER" id="PTHR36845">
    <property type="entry name" value="HYDROLASE, PUTATIVE (AFU_ORTHOLOGUE AFUA_7G05090)-RELATED"/>
    <property type="match status" value="1"/>
</dbReference>
<sequence>MEKDLIKEAYNRMLDGIKMTANSTGNQFPHYADGKTGKWVYSPYGDWTGGYWSGMNWLAAATTKDVLYHNWARKWTELLKKRIESKTVFRGYLFYYGAALGSILLGDQMAKDIAISAAKSLVSQYNAKARLIPLGDEAEEASSVGTTETNIDGVSASPLLLWASWETGDRLLAEAAINHALQHVELCLRSDGSVCQSATFDQSGNVLKRYTHKGYDDESTWARAQAWAMNHYTTAYRWAPQEKKLLDTAIQVSDWWIRHLPDDGVAFWDFDDPAIPDTNRDTSATAIAASALLKLSYLVKDEERSKTYRSIAIKSVHQLILNYLTPTSEEDRRRPGMLLGGCFNKKMDVAVESELIWGDYYLFECLSGLMGDYRPNMF</sequence>
<evidence type="ECO:0000256" key="2">
    <source>
        <dbReference type="ARBA" id="ARBA00038358"/>
    </source>
</evidence>
<protein>
    <submittedName>
        <fullName evidence="3">Glycoside hydrolase family 88 protein</fullName>
    </submittedName>
</protein>
<proteinExistence type="inferred from homology"/>
<dbReference type="InterPro" id="IPR012341">
    <property type="entry name" value="6hp_glycosidase-like_sf"/>
</dbReference>
<dbReference type="Gene3D" id="1.50.10.10">
    <property type="match status" value="1"/>
</dbReference>
<keyword evidence="4" id="KW-1185">Reference proteome</keyword>
<evidence type="ECO:0000313" key="4">
    <source>
        <dbReference type="Proteomes" id="UP001527099"/>
    </source>
</evidence>
<dbReference type="SUPFAM" id="SSF48208">
    <property type="entry name" value="Six-hairpin glycosidases"/>
    <property type="match status" value="1"/>
</dbReference>
<dbReference type="RefSeq" id="WP_268614702.1">
    <property type="nucleotide sequence ID" value="NZ_JAMDMX010000028.1"/>
</dbReference>
<dbReference type="PANTHER" id="PTHR36845:SF1">
    <property type="entry name" value="HYDROLASE, PUTATIVE (AFU_ORTHOLOGUE AFUA_7G05090)-RELATED"/>
    <property type="match status" value="1"/>
</dbReference>
<dbReference type="InterPro" id="IPR052369">
    <property type="entry name" value="UG_Glycosaminoglycan_Hydrolase"/>
</dbReference>
<dbReference type="InterPro" id="IPR008928">
    <property type="entry name" value="6-hairpin_glycosidase_sf"/>
</dbReference>
<organism evidence="3 4">
    <name type="scientific">Paenibacillus alginolyticus</name>
    <dbReference type="NCBI Taxonomy" id="59839"/>
    <lineage>
        <taxon>Bacteria</taxon>
        <taxon>Bacillati</taxon>
        <taxon>Bacillota</taxon>
        <taxon>Bacilli</taxon>
        <taxon>Bacillales</taxon>
        <taxon>Paenibacillaceae</taxon>
        <taxon>Paenibacillus</taxon>
    </lineage>
</organism>
<dbReference type="EMBL" id="JAMDMX010000028">
    <property type="protein sequence ID" value="MCY9693209.1"/>
    <property type="molecule type" value="Genomic_DNA"/>
</dbReference>
<accession>A0ABT4GAJ8</accession>
<dbReference type="Proteomes" id="UP001527099">
    <property type="component" value="Unassembled WGS sequence"/>
</dbReference>
<comment type="similarity">
    <text evidence="2">Belongs to the glycosyl hydrolase 88 family.</text>
</comment>
<evidence type="ECO:0000313" key="3">
    <source>
        <dbReference type="EMBL" id="MCY9693209.1"/>
    </source>
</evidence>